<dbReference type="EMBL" id="CAMKVN010010461">
    <property type="protein sequence ID" value="CAI2194109.1"/>
    <property type="molecule type" value="Genomic_DNA"/>
</dbReference>
<organism evidence="1 2">
    <name type="scientific">Funneliformis geosporum</name>
    <dbReference type="NCBI Taxonomy" id="1117311"/>
    <lineage>
        <taxon>Eukaryota</taxon>
        <taxon>Fungi</taxon>
        <taxon>Fungi incertae sedis</taxon>
        <taxon>Mucoromycota</taxon>
        <taxon>Glomeromycotina</taxon>
        <taxon>Glomeromycetes</taxon>
        <taxon>Glomerales</taxon>
        <taxon>Glomeraceae</taxon>
        <taxon>Funneliformis</taxon>
    </lineage>
</organism>
<sequence>DITIKEIAYLYLNLKYLDLKGCENISKEAIDQLISLNSNIHVKNFVDTIITSDLIEILNNLLSQYFNTSIAINRQFLIQ</sequence>
<proteinExistence type="predicted"/>
<keyword evidence="2" id="KW-1185">Reference proteome</keyword>
<evidence type="ECO:0000313" key="1">
    <source>
        <dbReference type="EMBL" id="CAI2194109.1"/>
    </source>
</evidence>
<reference evidence="1" key="1">
    <citation type="submission" date="2022-08" db="EMBL/GenBank/DDBJ databases">
        <authorList>
            <person name="Kallberg Y."/>
            <person name="Tangrot J."/>
            <person name="Rosling A."/>
        </authorList>
    </citation>
    <scope>NUCLEOTIDE SEQUENCE</scope>
    <source>
        <strain evidence="1">Wild A</strain>
    </source>
</reference>
<accession>A0A9W4T6B3</accession>
<feature type="non-terminal residue" evidence="1">
    <location>
        <position position="79"/>
    </location>
</feature>
<dbReference type="AlphaFoldDB" id="A0A9W4T6B3"/>
<dbReference type="OrthoDB" id="2413618at2759"/>
<dbReference type="Proteomes" id="UP001153678">
    <property type="component" value="Unassembled WGS sequence"/>
</dbReference>
<gene>
    <name evidence="1" type="ORF">FWILDA_LOCUS16411</name>
</gene>
<feature type="non-terminal residue" evidence="1">
    <location>
        <position position="1"/>
    </location>
</feature>
<protein>
    <submittedName>
        <fullName evidence="1">17849_t:CDS:1</fullName>
    </submittedName>
</protein>
<evidence type="ECO:0000313" key="2">
    <source>
        <dbReference type="Proteomes" id="UP001153678"/>
    </source>
</evidence>
<name>A0A9W4T6B3_9GLOM</name>
<comment type="caution">
    <text evidence="1">The sequence shown here is derived from an EMBL/GenBank/DDBJ whole genome shotgun (WGS) entry which is preliminary data.</text>
</comment>